<keyword evidence="2" id="KW-0812">Transmembrane</keyword>
<dbReference type="AlphaFoldDB" id="A0A172T6S2"/>
<dbReference type="KEGG" id="dpu:SU48_01990"/>
<evidence type="ECO:0000256" key="2">
    <source>
        <dbReference type="SAM" id="Phobius"/>
    </source>
</evidence>
<organism evidence="3 4">
    <name type="scientific">Deinococcus puniceus</name>
    <dbReference type="NCBI Taxonomy" id="1182568"/>
    <lineage>
        <taxon>Bacteria</taxon>
        <taxon>Thermotogati</taxon>
        <taxon>Deinococcota</taxon>
        <taxon>Deinococci</taxon>
        <taxon>Deinococcales</taxon>
        <taxon>Deinococcaceae</taxon>
        <taxon>Deinococcus</taxon>
    </lineage>
</organism>
<evidence type="ECO:0000313" key="4">
    <source>
        <dbReference type="Proteomes" id="UP000077363"/>
    </source>
</evidence>
<reference evidence="3 4" key="1">
    <citation type="submission" date="2015-01" db="EMBL/GenBank/DDBJ databases">
        <title>Deinococcus puniceus/DY1/ whole genome sequencing.</title>
        <authorList>
            <person name="Kim M.K."/>
            <person name="Srinivasan S."/>
            <person name="Lee J.-J."/>
        </authorList>
    </citation>
    <scope>NUCLEOTIDE SEQUENCE [LARGE SCALE GENOMIC DNA]</scope>
    <source>
        <strain evidence="3 4">DY1</strain>
    </source>
</reference>
<feature type="region of interest" description="Disordered" evidence="1">
    <location>
        <begin position="1"/>
        <end position="21"/>
    </location>
</feature>
<evidence type="ECO:0000313" key="3">
    <source>
        <dbReference type="EMBL" id="ANE42728.1"/>
    </source>
</evidence>
<gene>
    <name evidence="3" type="ORF">SU48_01990</name>
</gene>
<dbReference type="STRING" id="1182568.SU48_01990"/>
<feature type="compositionally biased region" description="Polar residues" evidence="1">
    <location>
        <begin position="1"/>
        <end position="11"/>
    </location>
</feature>
<accession>A0A172T6S2</accession>
<dbReference type="EMBL" id="CP011387">
    <property type="protein sequence ID" value="ANE42728.1"/>
    <property type="molecule type" value="Genomic_DNA"/>
</dbReference>
<keyword evidence="2" id="KW-1133">Transmembrane helix</keyword>
<name>A0A172T6S2_9DEIO</name>
<sequence length="66" mass="6606">MVSPFKTSAQSPGRGTAGALAAAGTASSNRLGWSLMAGKLLVAAVSCLPLPGNVGSRPARRRVKKA</sequence>
<keyword evidence="2" id="KW-0472">Membrane</keyword>
<protein>
    <submittedName>
        <fullName evidence="3">Uncharacterized protein</fullName>
    </submittedName>
</protein>
<evidence type="ECO:0000256" key="1">
    <source>
        <dbReference type="SAM" id="MobiDB-lite"/>
    </source>
</evidence>
<feature type="transmembrane region" description="Helical" evidence="2">
    <location>
        <begin position="33"/>
        <end position="55"/>
    </location>
</feature>
<proteinExistence type="predicted"/>
<keyword evidence="4" id="KW-1185">Reference proteome</keyword>
<dbReference type="Proteomes" id="UP000077363">
    <property type="component" value="Chromosome"/>
</dbReference>